<dbReference type="InterPro" id="IPR050909">
    <property type="entry name" value="Bact_Autotransporter_VF"/>
</dbReference>
<dbReference type="RefSeq" id="WP_149676358.1">
    <property type="nucleotide sequence ID" value="NZ_VTUZ01000069.1"/>
</dbReference>
<evidence type="ECO:0000256" key="1">
    <source>
        <dbReference type="ARBA" id="ARBA00004613"/>
    </source>
</evidence>
<dbReference type="Gene3D" id="2.160.20.10">
    <property type="entry name" value="Single-stranded right-handed beta-helix, Pectin lyase-like"/>
    <property type="match status" value="1"/>
</dbReference>
<sequence>MSPWSSRRPQLRALRSRHSPRGIAPLIAISLAGLSLAHTAIAGGVLPQGGHYVAGAGTIAGQGDALTVTQPGTTRGVIDWTSFSIGKGNTVIFEIGSGATLNRVTGGTVSTILGNLNATGGVYLINPQGVLVGRSGVISTGGRFVASTLDLPDTAFMNGGTLTLAGFSNGKVVNLGKISSSGGDVFLFSHDVVVNAGSVSAPNGTAEYIAGQQVVLYESSSSRQVFVQVSSRGTVVDRGDTQAAQINLEAADGNIYALAGSGSRIRATGTAMRDGHVWLVAGNGNVTQQGMLAATNADGSGGTVDTIANTLSLRNSAAVQAGLWNVSTPDFTVDSATAGAFVRSLNAGTSVDATATGTNGATGDMTVASSLDWKGPASLSLVAFRNVTIAAATTLRNTGSGNVSLRADAASINNNGSVANQGTIDWSDSTGFVRSFYDMNGSYSHGSILANSAWAAAPYSGLVAQVTGYKLVNSLADLQSVSLDLTGNYALGKNIDASATNSSVAFVSIGDTATPFSGQFDGMGHVIDAFHREQDPAVGLFGVIGPTGVVRNIGMTNSDLGGEYRDLGFGILAGQNQGLVTHAYTTGMTSVGPYEGPLVGGLVGRNDGLIERSWSSASVESSGEIGGLVGANYGTIKQSYATGSVTATTHGFSGGLVGDNRGTVSQSYATGITYGSAQAGGLVLGNSGVVEQSFASGQVQSYCCGPPDSTYFGGIASSNGGTIATNVYWDKETTTRTQSSGAGGQLPSSNGLTTAQMGNVKSFDASWDFSPTGTWAMPASATHPILRWQLAQ</sequence>
<dbReference type="InterPro" id="IPR008638">
    <property type="entry name" value="FhaB/CdiA-like_TPS"/>
</dbReference>
<feature type="compositionally biased region" description="Polar residues" evidence="4">
    <location>
        <begin position="735"/>
        <end position="753"/>
    </location>
</feature>
<proteinExistence type="predicted"/>
<feature type="domain" description="Filamentous haemagglutinin FhaB/tRNA nuclease CdiA-like TPS" evidence="5">
    <location>
        <begin position="43"/>
        <end position="155"/>
    </location>
</feature>
<dbReference type="EMBL" id="VTUZ01000069">
    <property type="protein sequence ID" value="KAA0997919.1"/>
    <property type="molecule type" value="Genomic_DNA"/>
</dbReference>
<dbReference type="InterPro" id="IPR011493">
    <property type="entry name" value="GLUG"/>
</dbReference>
<dbReference type="SMART" id="SM00912">
    <property type="entry name" value="Haemagg_act"/>
    <property type="match status" value="1"/>
</dbReference>
<comment type="subcellular location">
    <subcellularLocation>
        <location evidence="1">Secreted</location>
    </subcellularLocation>
</comment>
<dbReference type="InterPro" id="IPR012334">
    <property type="entry name" value="Pectin_lyas_fold"/>
</dbReference>
<dbReference type="Pfam" id="PF05860">
    <property type="entry name" value="TPS"/>
    <property type="match status" value="1"/>
</dbReference>
<dbReference type="Pfam" id="PF07581">
    <property type="entry name" value="Glug"/>
    <property type="match status" value="1"/>
</dbReference>
<keyword evidence="3" id="KW-0732">Signal</keyword>
<evidence type="ECO:0000313" key="7">
    <source>
        <dbReference type="Proteomes" id="UP000325273"/>
    </source>
</evidence>
<organism evidence="6 7">
    <name type="scientific">Paraburkholderia panacisoli</name>
    <dbReference type="NCBI Taxonomy" id="2603818"/>
    <lineage>
        <taxon>Bacteria</taxon>
        <taxon>Pseudomonadati</taxon>
        <taxon>Pseudomonadota</taxon>
        <taxon>Betaproteobacteria</taxon>
        <taxon>Burkholderiales</taxon>
        <taxon>Burkholderiaceae</taxon>
        <taxon>Paraburkholderia</taxon>
    </lineage>
</organism>
<dbReference type="InterPro" id="IPR011050">
    <property type="entry name" value="Pectin_lyase_fold/virulence"/>
</dbReference>
<dbReference type="GO" id="GO:0005576">
    <property type="term" value="C:extracellular region"/>
    <property type="evidence" value="ECO:0007669"/>
    <property type="project" value="UniProtKB-SubCell"/>
</dbReference>
<feature type="region of interest" description="Disordered" evidence="4">
    <location>
        <begin position="734"/>
        <end position="753"/>
    </location>
</feature>
<dbReference type="Proteomes" id="UP000325273">
    <property type="component" value="Unassembled WGS sequence"/>
</dbReference>
<gene>
    <name evidence="6" type="ORF">FVF58_46945</name>
</gene>
<reference evidence="6 7" key="1">
    <citation type="submission" date="2019-08" db="EMBL/GenBank/DDBJ databases">
        <title>Paraburkholderia sp. DCY113.</title>
        <authorList>
            <person name="Kang J."/>
        </authorList>
    </citation>
    <scope>NUCLEOTIDE SEQUENCE [LARGE SCALE GENOMIC DNA]</scope>
    <source>
        <strain evidence="6 7">DCY113</strain>
    </source>
</reference>
<accession>A0A5B0G7L2</accession>
<dbReference type="AlphaFoldDB" id="A0A5B0G7L2"/>
<keyword evidence="2" id="KW-0964">Secreted</keyword>
<dbReference type="PANTHER" id="PTHR12338">
    <property type="entry name" value="AUTOTRANSPORTER"/>
    <property type="match status" value="1"/>
</dbReference>
<evidence type="ECO:0000259" key="5">
    <source>
        <dbReference type="SMART" id="SM00912"/>
    </source>
</evidence>
<evidence type="ECO:0000256" key="3">
    <source>
        <dbReference type="ARBA" id="ARBA00022729"/>
    </source>
</evidence>
<dbReference type="Gene3D" id="2.160.20.110">
    <property type="match status" value="1"/>
</dbReference>
<comment type="caution">
    <text evidence="6">The sequence shown here is derived from an EMBL/GenBank/DDBJ whole genome shotgun (WGS) entry which is preliminary data.</text>
</comment>
<dbReference type="NCBIfam" id="TIGR01901">
    <property type="entry name" value="adhes_NPXG"/>
    <property type="match status" value="1"/>
</dbReference>
<evidence type="ECO:0000256" key="4">
    <source>
        <dbReference type="SAM" id="MobiDB-lite"/>
    </source>
</evidence>
<dbReference type="PANTHER" id="PTHR12338:SF8">
    <property type="entry name" value="HEME_HEMOPEXIN-BINDING PROTEIN"/>
    <property type="match status" value="1"/>
</dbReference>
<evidence type="ECO:0000256" key="2">
    <source>
        <dbReference type="ARBA" id="ARBA00022525"/>
    </source>
</evidence>
<evidence type="ECO:0000313" key="6">
    <source>
        <dbReference type="EMBL" id="KAA0997919.1"/>
    </source>
</evidence>
<keyword evidence="7" id="KW-1185">Reference proteome</keyword>
<name>A0A5B0G7L2_9BURK</name>
<dbReference type="SUPFAM" id="SSF51126">
    <property type="entry name" value="Pectin lyase-like"/>
    <property type="match status" value="1"/>
</dbReference>
<protein>
    <submittedName>
        <fullName evidence="6">Filamentous hemagglutinin N-terminal domain-containing protein</fullName>
    </submittedName>
</protein>